<dbReference type="RefSeq" id="WP_121680147.1">
    <property type="nucleotide sequence ID" value="NZ_RCVZ01000004.1"/>
</dbReference>
<name>A0A3L7K1R4_9BACI</name>
<sequence>MDYIFVKGYQENEELRTSFNHLAQRTFGINFENWHKNGFWTEKYIPYSLEKDGEIVANVSANLLTLIIDGKEIPAIQIGTVMTAHEHRNKGLSKWLMNKVMEDYEHEVDIIYLFANSSVLDFYPKFGFEPIQETQFFIPCSGETGCQLPLRKLDPENKNDLTFIYDFVSKRVTNSKTFTAARTTELFMFYCIYVFSDNIYYHEEDEVLAIAKQEEEELHIFDLVLKQEKHLHNTLQKLTTSEIKKIVLHFTPMKSADIHYQNKPFVGSEVLFVKHKNKISFPAIFKHPLTSQA</sequence>
<dbReference type="InterPro" id="IPR000182">
    <property type="entry name" value="GNAT_dom"/>
</dbReference>
<keyword evidence="2" id="KW-0808">Transferase</keyword>
<feature type="domain" description="N-acetyltransferase" evidence="1">
    <location>
        <begin position="6"/>
        <end position="155"/>
    </location>
</feature>
<dbReference type="AlphaFoldDB" id="A0A3L7K1R4"/>
<comment type="caution">
    <text evidence="2">The sequence shown here is derived from an EMBL/GenBank/DDBJ whole genome shotgun (WGS) entry which is preliminary data.</text>
</comment>
<dbReference type="GO" id="GO:0016747">
    <property type="term" value="F:acyltransferase activity, transferring groups other than amino-acyl groups"/>
    <property type="evidence" value="ECO:0007669"/>
    <property type="project" value="InterPro"/>
</dbReference>
<proteinExistence type="predicted"/>
<reference evidence="2 3" key="1">
    <citation type="submission" date="2018-10" db="EMBL/GenBank/DDBJ databases">
        <title>Falsibacillus sp. genome draft.</title>
        <authorList>
            <person name="Shi S."/>
        </authorList>
    </citation>
    <scope>NUCLEOTIDE SEQUENCE [LARGE SCALE GENOMIC DNA]</scope>
    <source>
        <strain evidence="2 3">GY 10110</strain>
    </source>
</reference>
<dbReference type="Pfam" id="PF13527">
    <property type="entry name" value="Acetyltransf_9"/>
    <property type="match status" value="1"/>
</dbReference>
<dbReference type="Proteomes" id="UP000276770">
    <property type="component" value="Unassembled WGS sequence"/>
</dbReference>
<gene>
    <name evidence="2" type="ORF">D9X91_08400</name>
</gene>
<evidence type="ECO:0000313" key="3">
    <source>
        <dbReference type="Proteomes" id="UP000276770"/>
    </source>
</evidence>
<dbReference type="SUPFAM" id="SSF55729">
    <property type="entry name" value="Acyl-CoA N-acyltransferases (Nat)"/>
    <property type="match status" value="1"/>
</dbReference>
<accession>A0A3L7K1R4</accession>
<evidence type="ECO:0000259" key="1">
    <source>
        <dbReference type="PROSITE" id="PS51186"/>
    </source>
</evidence>
<keyword evidence="3" id="KW-1185">Reference proteome</keyword>
<dbReference type="Gene3D" id="3.40.630.30">
    <property type="match status" value="1"/>
</dbReference>
<organism evidence="2 3">
    <name type="scientific">Falsibacillus albus</name>
    <dbReference type="NCBI Taxonomy" id="2478915"/>
    <lineage>
        <taxon>Bacteria</taxon>
        <taxon>Bacillati</taxon>
        <taxon>Bacillota</taxon>
        <taxon>Bacilli</taxon>
        <taxon>Bacillales</taxon>
        <taxon>Bacillaceae</taxon>
        <taxon>Falsibacillus</taxon>
    </lineage>
</organism>
<evidence type="ECO:0000313" key="2">
    <source>
        <dbReference type="EMBL" id="RLQ96294.1"/>
    </source>
</evidence>
<dbReference type="EMBL" id="RCVZ01000004">
    <property type="protein sequence ID" value="RLQ96294.1"/>
    <property type="molecule type" value="Genomic_DNA"/>
</dbReference>
<dbReference type="OrthoDB" id="9804948at2"/>
<dbReference type="PROSITE" id="PS51186">
    <property type="entry name" value="GNAT"/>
    <property type="match status" value="1"/>
</dbReference>
<protein>
    <submittedName>
        <fullName evidence="2">GNAT family N-acetyltransferase</fullName>
    </submittedName>
</protein>
<dbReference type="InterPro" id="IPR016181">
    <property type="entry name" value="Acyl_CoA_acyltransferase"/>
</dbReference>
<dbReference type="CDD" id="cd04301">
    <property type="entry name" value="NAT_SF"/>
    <property type="match status" value="1"/>
</dbReference>